<feature type="transmembrane region" description="Helical" evidence="4">
    <location>
        <begin position="167"/>
        <end position="188"/>
    </location>
</feature>
<feature type="transmembrane region" description="Helical" evidence="4">
    <location>
        <begin position="215"/>
        <end position="236"/>
    </location>
</feature>
<dbReference type="AlphaFoldDB" id="A0A966HLV1"/>
<feature type="transmembrane region" description="Helical" evidence="4">
    <location>
        <begin position="306"/>
        <end position="331"/>
    </location>
</feature>
<feature type="transmembrane region" description="Helical" evidence="4">
    <location>
        <begin position="370"/>
        <end position="389"/>
    </location>
</feature>
<dbReference type="CDD" id="cd17355">
    <property type="entry name" value="MFS_YcxA_like"/>
    <property type="match status" value="1"/>
</dbReference>
<dbReference type="PROSITE" id="PS50850">
    <property type="entry name" value="MFS"/>
    <property type="match status" value="1"/>
</dbReference>
<feature type="transmembrane region" description="Helical" evidence="4">
    <location>
        <begin position="79"/>
        <end position="98"/>
    </location>
</feature>
<dbReference type="EMBL" id="RGMI01000090">
    <property type="protein sequence ID" value="NCU50604.1"/>
    <property type="molecule type" value="Genomic_DNA"/>
</dbReference>
<keyword evidence="1 4" id="KW-0812">Transmembrane</keyword>
<feature type="transmembrane region" description="Helical" evidence="4">
    <location>
        <begin position="138"/>
        <end position="161"/>
    </location>
</feature>
<feature type="transmembrane region" description="Helical" evidence="4">
    <location>
        <begin position="338"/>
        <end position="358"/>
    </location>
</feature>
<dbReference type="Gene3D" id="1.20.1250.20">
    <property type="entry name" value="MFS general substrate transporter like domains"/>
    <property type="match status" value="2"/>
</dbReference>
<dbReference type="SUPFAM" id="SSF103473">
    <property type="entry name" value="MFS general substrate transporter"/>
    <property type="match status" value="1"/>
</dbReference>
<protein>
    <submittedName>
        <fullName evidence="6">MFS transporter</fullName>
    </submittedName>
</protein>
<feature type="transmembrane region" description="Helical" evidence="4">
    <location>
        <begin position="248"/>
        <end position="267"/>
    </location>
</feature>
<feature type="domain" description="Major facilitator superfamily (MFS) profile" evidence="5">
    <location>
        <begin position="11"/>
        <end position="394"/>
    </location>
</feature>
<evidence type="ECO:0000256" key="1">
    <source>
        <dbReference type="ARBA" id="ARBA00022692"/>
    </source>
</evidence>
<evidence type="ECO:0000313" key="6">
    <source>
        <dbReference type="EMBL" id="NCU50604.1"/>
    </source>
</evidence>
<feature type="transmembrane region" description="Helical" evidence="4">
    <location>
        <begin position="104"/>
        <end position="126"/>
    </location>
</feature>
<dbReference type="Proteomes" id="UP000699985">
    <property type="component" value="Unassembled WGS sequence"/>
</dbReference>
<dbReference type="PANTHER" id="PTHR11360">
    <property type="entry name" value="MONOCARBOXYLATE TRANSPORTER"/>
    <property type="match status" value="1"/>
</dbReference>
<accession>A0A966HLV1</accession>
<dbReference type="InterPro" id="IPR011701">
    <property type="entry name" value="MFS"/>
</dbReference>
<proteinExistence type="predicted"/>
<dbReference type="InterPro" id="IPR020846">
    <property type="entry name" value="MFS_dom"/>
</dbReference>
<name>A0A966HLV1_9PROT</name>
<evidence type="ECO:0000256" key="3">
    <source>
        <dbReference type="ARBA" id="ARBA00023136"/>
    </source>
</evidence>
<feature type="transmembrane region" description="Helical" evidence="4">
    <location>
        <begin position="49"/>
        <end position="67"/>
    </location>
</feature>
<dbReference type="PANTHER" id="PTHR11360:SF284">
    <property type="entry name" value="EG:103B4.3 PROTEIN-RELATED"/>
    <property type="match status" value="1"/>
</dbReference>
<evidence type="ECO:0000313" key="7">
    <source>
        <dbReference type="Proteomes" id="UP000699985"/>
    </source>
</evidence>
<evidence type="ECO:0000259" key="5">
    <source>
        <dbReference type="PROSITE" id="PS50850"/>
    </source>
</evidence>
<evidence type="ECO:0000256" key="2">
    <source>
        <dbReference type="ARBA" id="ARBA00022989"/>
    </source>
</evidence>
<feature type="transmembrane region" description="Helical" evidence="4">
    <location>
        <begin position="12"/>
        <end position="37"/>
    </location>
</feature>
<evidence type="ECO:0000256" key="4">
    <source>
        <dbReference type="SAM" id="Phobius"/>
    </source>
</evidence>
<reference evidence="6" key="1">
    <citation type="submission" date="2018-10" db="EMBL/GenBank/DDBJ databases">
        <title>Iterative Subtractive Binning of Freshwater Chronoseries Metagenomes Recovers Nearly Complete Genomes from over Four Hundred Novel Species.</title>
        <authorList>
            <person name="Rodriguez-R L.M."/>
            <person name="Tsementzi D."/>
            <person name="Luo C."/>
            <person name="Konstantinidis K.T."/>
        </authorList>
    </citation>
    <scope>NUCLEOTIDE SEQUENCE</scope>
    <source>
        <strain evidence="6">WB8_1A_003</strain>
    </source>
</reference>
<organism evidence="6 7">
    <name type="scientific">Candidatus Fonsibacter lacus</name>
    <dbReference type="NCBI Taxonomy" id="2576439"/>
    <lineage>
        <taxon>Bacteria</taxon>
        <taxon>Pseudomonadati</taxon>
        <taxon>Pseudomonadota</taxon>
        <taxon>Alphaproteobacteria</taxon>
        <taxon>Candidatus Pelagibacterales</taxon>
        <taxon>Candidatus Pelagibacterales incertae sedis</taxon>
        <taxon>Candidatus Fonsibacter</taxon>
    </lineage>
</organism>
<gene>
    <name evidence="6" type="ORF">EBX29_02375</name>
</gene>
<keyword evidence="2 4" id="KW-1133">Transmembrane helix</keyword>
<comment type="caution">
    <text evidence="6">The sequence shown here is derived from an EMBL/GenBank/DDBJ whole genome shotgun (WGS) entry which is preliminary data.</text>
</comment>
<feature type="transmembrane region" description="Helical" evidence="4">
    <location>
        <begin position="279"/>
        <end position="300"/>
    </location>
</feature>
<sequence>MFQVLDKFRQPIFVLIAGSVLLALAFGIRHSFGIFLIPISEKNQWGREVFAMGLAFQNLMWGIWQPFTGRISDKIGAGIVVFVGSILYSLGLFLMGFLSTKTGFVIASGILGIGISGVTFPIFGAISRSVTPEKRSISIGIAMSSASLGQFIMLPASLALLQNFGPALAFAILSILTLIMLVLAVPMFEKPIQQTTVQDLSLKEILTEAFSHKGFWLLCFGFFVCGFHILFIMTHAPAFLIDRGLSPQIGTIVLALIGLFNIFGTYYAGFLGSKIRKPLILSFIYASRAVIILIFILFPVSNLTAYVFASLMGILWLSTIPPTQGTITTVFGVKNMSMLYGIAFLFHQIGAFLGGWLGGKVYDVTGSYDIVWYISIALGVFGAIINYPIEEKTITRLERQTV</sequence>
<dbReference type="GO" id="GO:0022857">
    <property type="term" value="F:transmembrane transporter activity"/>
    <property type="evidence" value="ECO:0007669"/>
    <property type="project" value="InterPro"/>
</dbReference>
<dbReference type="Pfam" id="PF07690">
    <property type="entry name" value="MFS_1"/>
    <property type="match status" value="1"/>
</dbReference>
<keyword evidence="3 4" id="KW-0472">Membrane</keyword>
<dbReference type="InterPro" id="IPR050327">
    <property type="entry name" value="Proton-linked_MCT"/>
</dbReference>
<dbReference type="InterPro" id="IPR036259">
    <property type="entry name" value="MFS_trans_sf"/>
</dbReference>